<dbReference type="GO" id="GO:0005737">
    <property type="term" value="C:cytoplasm"/>
    <property type="evidence" value="ECO:0007669"/>
    <property type="project" value="TreeGrafter"/>
</dbReference>
<keyword evidence="1" id="KW-0479">Metal-binding</keyword>
<dbReference type="SUPFAM" id="SSF57850">
    <property type="entry name" value="RING/U-box"/>
    <property type="match status" value="1"/>
</dbReference>
<keyword evidence="6" id="KW-1185">Reference proteome</keyword>
<gene>
    <name evidence="5" type="primary">AIP2</name>
    <name evidence="5" type="ORF">AXF42_Ash006068</name>
</gene>
<dbReference type="EMBL" id="KZ451932">
    <property type="protein sequence ID" value="PKA61172.1"/>
    <property type="molecule type" value="Genomic_DNA"/>
</dbReference>
<dbReference type="STRING" id="1088818.A0A2I0B043"/>
<dbReference type="PANTHER" id="PTHR15710">
    <property type="entry name" value="E3 UBIQUITIN-PROTEIN LIGASE PRAJA"/>
    <property type="match status" value="1"/>
</dbReference>
<dbReference type="PANTHER" id="PTHR15710:SF4">
    <property type="entry name" value="E3 UBIQUITIN-PROTEIN LIGASE AIP2"/>
    <property type="match status" value="1"/>
</dbReference>
<sequence length="282" mass="31704">MASEETVIMEELQALQRKLGKKQSFEEAVSSISNLLRERYCSASPSLRKSIYAAVCRVATILQTRYTATGFWLAGLKLFKEAEKLVTDSMEKDHLKKCIARAHEHLNDIENEVPSSERRPESRYLFEGHLTVEPEPAPPAWLVAQNLLTTLAVAQDWTTNAESSQVRDGTDNRIENIRVADVPETVRELMNNLQEINGFLDLDNVIEASLQEIGAGPHRAPPASKEVVARLPVINLTEEVIARLGTETECAVCRENLVLNDKMQELPCKHLFHPPCLKPWLV</sequence>
<evidence type="ECO:0000259" key="4">
    <source>
        <dbReference type="Pfam" id="PF13639"/>
    </source>
</evidence>
<accession>A0A2I0B043</accession>
<organism evidence="5 6">
    <name type="scientific">Apostasia shenzhenica</name>
    <dbReference type="NCBI Taxonomy" id="1088818"/>
    <lineage>
        <taxon>Eukaryota</taxon>
        <taxon>Viridiplantae</taxon>
        <taxon>Streptophyta</taxon>
        <taxon>Embryophyta</taxon>
        <taxon>Tracheophyta</taxon>
        <taxon>Spermatophyta</taxon>
        <taxon>Magnoliopsida</taxon>
        <taxon>Liliopsida</taxon>
        <taxon>Asparagales</taxon>
        <taxon>Orchidaceae</taxon>
        <taxon>Apostasioideae</taxon>
        <taxon>Apostasia</taxon>
    </lineage>
</organism>
<name>A0A2I0B043_9ASPA</name>
<dbReference type="Gene3D" id="3.30.40.10">
    <property type="entry name" value="Zinc/RING finger domain, C3HC4 (zinc finger)"/>
    <property type="match status" value="1"/>
</dbReference>
<dbReference type="GO" id="GO:0016567">
    <property type="term" value="P:protein ubiquitination"/>
    <property type="evidence" value="ECO:0007669"/>
    <property type="project" value="TreeGrafter"/>
</dbReference>
<evidence type="ECO:0000313" key="6">
    <source>
        <dbReference type="Proteomes" id="UP000236161"/>
    </source>
</evidence>
<keyword evidence="2" id="KW-0863">Zinc-finger</keyword>
<dbReference type="AlphaFoldDB" id="A0A2I0B043"/>
<dbReference type="OrthoDB" id="8062037at2759"/>
<evidence type="ECO:0000313" key="5">
    <source>
        <dbReference type="EMBL" id="PKA61172.1"/>
    </source>
</evidence>
<dbReference type="Pfam" id="PF13639">
    <property type="entry name" value="zf-RING_2"/>
    <property type="match status" value="1"/>
</dbReference>
<dbReference type="InterPro" id="IPR001841">
    <property type="entry name" value="Znf_RING"/>
</dbReference>
<evidence type="ECO:0000256" key="2">
    <source>
        <dbReference type="ARBA" id="ARBA00022771"/>
    </source>
</evidence>
<evidence type="ECO:0000256" key="1">
    <source>
        <dbReference type="ARBA" id="ARBA00022723"/>
    </source>
</evidence>
<dbReference type="GO" id="GO:0008270">
    <property type="term" value="F:zinc ion binding"/>
    <property type="evidence" value="ECO:0007669"/>
    <property type="project" value="UniProtKB-KW"/>
</dbReference>
<protein>
    <submittedName>
        <fullName evidence="5">E3 ubiquitin-protein ligase AIP2</fullName>
    </submittedName>
</protein>
<reference evidence="5 6" key="1">
    <citation type="journal article" date="2017" name="Nature">
        <title>The Apostasia genome and the evolution of orchids.</title>
        <authorList>
            <person name="Zhang G.Q."/>
            <person name="Liu K.W."/>
            <person name="Li Z."/>
            <person name="Lohaus R."/>
            <person name="Hsiao Y.Y."/>
            <person name="Niu S.C."/>
            <person name="Wang J.Y."/>
            <person name="Lin Y.C."/>
            <person name="Xu Q."/>
            <person name="Chen L.J."/>
            <person name="Yoshida K."/>
            <person name="Fujiwara S."/>
            <person name="Wang Z.W."/>
            <person name="Zhang Y.Q."/>
            <person name="Mitsuda N."/>
            <person name="Wang M."/>
            <person name="Liu G.H."/>
            <person name="Pecoraro L."/>
            <person name="Huang H.X."/>
            <person name="Xiao X.J."/>
            <person name="Lin M."/>
            <person name="Wu X.Y."/>
            <person name="Wu W.L."/>
            <person name="Chen Y.Y."/>
            <person name="Chang S.B."/>
            <person name="Sakamoto S."/>
            <person name="Ohme-Takagi M."/>
            <person name="Yagi M."/>
            <person name="Zeng S.J."/>
            <person name="Shen C.Y."/>
            <person name="Yeh C.M."/>
            <person name="Luo Y.B."/>
            <person name="Tsai W.C."/>
            <person name="Van de Peer Y."/>
            <person name="Liu Z.J."/>
        </authorList>
    </citation>
    <scope>NUCLEOTIDE SEQUENCE [LARGE SCALE GENOMIC DNA]</scope>
    <source>
        <strain evidence="6">cv. Shenzhen</strain>
        <tissue evidence="5">Stem</tissue>
    </source>
</reference>
<dbReference type="Proteomes" id="UP000236161">
    <property type="component" value="Unassembled WGS sequence"/>
</dbReference>
<dbReference type="InterPro" id="IPR013083">
    <property type="entry name" value="Znf_RING/FYVE/PHD"/>
</dbReference>
<dbReference type="GO" id="GO:0061630">
    <property type="term" value="F:ubiquitin protein ligase activity"/>
    <property type="evidence" value="ECO:0007669"/>
    <property type="project" value="TreeGrafter"/>
</dbReference>
<feature type="domain" description="RING-type" evidence="4">
    <location>
        <begin position="249"/>
        <end position="281"/>
    </location>
</feature>
<proteinExistence type="predicted"/>
<keyword evidence="3" id="KW-0862">Zinc</keyword>
<evidence type="ECO:0000256" key="3">
    <source>
        <dbReference type="ARBA" id="ARBA00022833"/>
    </source>
</evidence>